<comment type="caution">
    <text evidence="1">The sequence shown here is derived from an EMBL/GenBank/DDBJ whole genome shotgun (WGS) entry which is preliminary data.</text>
</comment>
<protein>
    <submittedName>
        <fullName evidence="1">Uncharacterized protein</fullName>
    </submittedName>
</protein>
<proteinExistence type="predicted"/>
<keyword evidence="2" id="KW-1185">Reference proteome</keyword>
<dbReference type="AlphaFoldDB" id="A0A7J7SRF1"/>
<dbReference type="EMBL" id="JABWUV010000018">
    <property type="protein sequence ID" value="KAF6291029.1"/>
    <property type="molecule type" value="Genomic_DNA"/>
</dbReference>
<gene>
    <name evidence="1" type="ORF">mMyoMyo1_009399</name>
</gene>
<name>A0A7J7SRF1_MYOMY</name>
<organism evidence="1 2">
    <name type="scientific">Myotis myotis</name>
    <name type="common">Greater mouse-eared bat</name>
    <name type="synonym">Vespertilio myotis</name>
    <dbReference type="NCBI Taxonomy" id="51298"/>
    <lineage>
        <taxon>Eukaryota</taxon>
        <taxon>Metazoa</taxon>
        <taxon>Chordata</taxon>
        <taxon>Craniata</taxon>
        <taxon>Vertebrata</taxon>
        <taxon>Euteleostomi</taxon>
        <taxon>Mammalia</taxon>
        <taxon>Eutheria</taxon>
        <taxon>Laurasiatheria</taxon>
        <taxon>Chiroptera</taxon>
        <taxon>Yangochiroptera</taxon>
        <taxon>Vespertilionidae</taxon>
        <taxon>Myotis</taxon>
    </lineage>
</organism>
<evidence type="ECO:0000313" key="2">
    <source>
        <dbReference type="Proteomes" id="UP000527355"/>
    </source>
</evidence>
<dbReference type="Proteomes" id="UP000527355">
    <property type="component" value="Unassembled WGS sequence"/>
</dbReference>
<evidence type="ECO:0000313" key="1">
    <source>
        <dbReference type="EMBL" id="KAF6291029.1"/>
    </source>
</evidence>
<sequence length="137" mass="14612">MYWLIPRPHTGSVSTWHNPCPNPPSVTGTDVVNPSRRSPCEPGASLTGLHAAPPINPRWHPLLQEASLLQPQVCSPPPAHAPLVLVLCSPVISFLPACAPARLRAALVSPRSSPVPGTLYISKQWMLDPGAGKWGDV</sequence>
<reference evidence="1 2" key="1">
    <citation type="journal article" date="2020" name="Nature">
        <title>Six reference-quality genomes reveal evolution of bat adaptations.</title>
        <authorList>
            <person name="Jebb D."/>
            <person name="Huang Z."/>
            <person name="Pippel M."/>
            <person name="Hughes G.M."/>
            <person name="Lavrichenko K."/>
            <person name="Devanna P."/>
            <person name="Winkler S."/>
            <person name="Jermiin L.S."/>
            <person name="Skirmuntt E.C."/>
            <person name="Katzourakis A."/>
            <person name="Burkitt-Gray L."/>
            <person name="Ray D.A."/>
            <person name="Sullivan K.A.M."/>
            <person name="Roscito J.G."/>
            <person name="Kirilenko B.M."/>
            <person name="Davalos L.M."/>
            <person name="Corthals A.P."/>
            <person name="Power M.L."/>
            <person name="Jones G."/>
            <person name="Ransome R.D."/>
            <person name="Dechmann D.K.N."/>
            <person name="Locatelli A.G."/>
            <person name="Puechmaille S.J."/>
            <person name="Fedrigo O."/>
            <person name="Jarvis E.D."/>
            <person name="Hiller M."/>
            <person name="Vernes S.C."/>
            <person name="Myers E.W."/>
            <person name="Teeling E.C."/>
        </authorList>
    </citation>
    <scope>NUCLEOTIDE SEQUENCE [LARGE SCALE GENOMIC DNA]</scope>
    <source>
        <strain evidence="1">MMyoMyo1</strain>
        <tissue evidence="1">Flight muscle</tissue>
    </source>
</reference>
<accession>A0A7J7SRF1</accession>